<evidence type="ECO:0000313" key="1">
    <source>
        <dbReference type="EMBL" id="QJA48378.1"/>
    </source>
</evidence>
<dbReference type="EMBL" id="MT144082">
    <property type="protein sequence ID" value="QJA48378.1"/>
    <property type="molecule type" value="Genomic_DNA"/>
</dbReference>
<evidence type="ECO:0000313" key="2">
    <source>
        <dbReference type="EMBL" id="QJH96979.1"/>
    </source>
</evidence>
<accession>A0A6H1ZLH5</accession>
<protein>
    <submittedName>
        <fullName evidence="1">Uncharacterized protein</fullName>
    </submittedName>
</protein>
<proteinExistence type="predicted"/>
<dbReference type="AlphaFoldDB" id="A0A6H1ZLH5"/>
<gene>
    <name evidence="1" type="ORF">TM448A00932_0006</name>
    <name evidence="2" type="ORF">TM448B00884_0030</name>
</gene>
<reference evidence="1" key="1">
    <citation type="submission" date="2020-03" db="EMBL/GenBank/DDBJ databases">
        <title>The deep terrestrial virosphere.</title>
        <authorList>
            <person name="Holmfeldt K."/>
            <person name="Nilsson E."/>
            <person name="Simone D."/>
            <person name="Lopez-Fernandez M."/>
            <person name="Wu X."/>
            <person name="de Brujin I."/>
            <person name="Lundin D."/>
            <person name="Andersson A."/>
            <person name="Bertilsson S."/>
            <person name="Dopson M."/>
        </authorList>
    </citation>
    <scope>NUCLEOTIDE SEQUENCE</scope>
    <source>
        <strain evidence="1">TM448A00932</strain>
        <strain evidence="2">TM448B00884</strain>
    </source>
</reference>
<organism evidence="1">
    <name type="scientific">viral metagenome</name>
    <dbReference type="NCBI Taxonomy" id="1070528"/>
    <lineage>
        <taxon>unclassified sequences</taxon>
        <taxon>metagenomes</taxon>
        <taxon>organismal metagenomes</taxon>
    </lineage>
</organism>
<dbReference type="EMBL" id="MT144668">
    <property type="protein sequence ID" value="QJH96979.1"/>
    <property type="molecule type" value="Genomic_DNA"/>
</dbReference>
<sequence length="42" mass="4747">MKLLKLVKGEPAYISIPEDCLLTTEYTSIQQQGKKLVLIRAL</sequence>
<name>A0A6H1ZLH5_9ZZZZ</name>